<evidence type="ECO:0000313" key="1">
    <source>
        <dbReference type="EMBL" id="KAG7154705.1"/>
    </source>
</evidence>
<dbReference type="InterPro" id="IPR052709">
    <property type="entry name" value="Transposase-MT_Hybrid"/>
</dbReference>
<dbReference type="EMBL" id="JAHLQT010044109">
    <property type="protein sequence ID" value="KAG7154705.1"/>
    <property type="molecule type" value="Genomic_DNA"/>
</dbReference>
<proteinExistence type="predicted"/>
<accession>A0A8J5JFM9</accession>
<reference evidence="1" key="1">
    <citation type="journal article" date="2021" name="Sci. Adv.">
        <title>The American lobster genome reveals insights on longevity, neural, and immune adaptations.</title>
        <authorList>
            <person name="Polinski J.M."/>
            <person name="Zimin A.V."/>
            <person name="Clark K.F."/>
            <person name="Kohn A.B."/>
            <person name="Sadowski N."/>
            <person name="Timp W."/>
            <person name="Ptitsyn A."/>
            <person name="Khanna P."/>
            <person name="Romanova D.Y."/>
            <person name="Williams P."/>
            <person name="Greenwood S.J."/>
            <person name="Moroz L.L."/>
            <person name="Walt D.R."/>
            <person name="Bodnar A.G."/>
        </authorList>
    </citation>
    <scope>NUCLEOTIDE SEQUENCE</scope>
    <source>
        <strain evidence="1">GMGI-L3</strain>
    </source>
</reference>
<dbReference type="AlphaFoldDB" id="A0A8J5JFM9"/>
<dbReference type="InterPro" id="IPR036397">
    <property type="entry name" value="RNaseH_sf"/>
</dbReference>
<protein>
    <submittedName>
        <fullName evidence="1">Mariner Mos1 transposase-like 3</fullName>
    </submittedName>
</protein>
<dbReference type="Gene3D" id="3.30.420.10">
    <property type="entry name" value="Ribonuclease H-like superfamily/Ribonuclease H"/>
    <property type="match status" value="1"/>
</dbReference>
<name>A0A8J5JFM9_HOMAM</name>
<keyword evidence="2" id="KW-1185">Reference proteome</keyword>
<comment type="caution">
    <text evidence="1">The sequence shown here is derived from an EMBL/GenBank/DDBJ whole genome shotgun (WGS) entry which is preliminary data.</text>
</comment>
<dbReference type="GO" id="GO:0003676">
    <property type="term" value="F:nucleic acid binding"/>
    <property type="evidence" value="ECO:0007669"/>
    <property type="project" value="InterPro"/>
</dbReference>
<dbReference type="PANTHER" id="PTHR46060:SF1">
    <property type="entry name" value="MARINER MOS1 TRANSPOSASE-LIKE PROTEIN"/>
    <property type="match status" value="1"/>
</dbReference>
<dbReference type="Proteomes" id="UP000747542">
    <property type="component" value="Unassembled WGS sequence"/>
</dbReference>
<dbReference type="PANTHER" id="PTHR46060">
    <property type="entry name" value="MARINER MOS1 TRANSPOSASE-LIKE PROTEIN"/>
    <property type="match status" value="1"/>
</dbReference>
<gene>
    <name evidence="1" type="ORF">Hamer_G015067</name>
</gene>
<organism evidence="1 2">
    <name type="scientific">Homarus americanus</name>
    <name type="common">American lobster</name>
    <dbReference type="NCBI Taxonomy" id="6706"/>
    <lineage>
        <taxon>Eukaryota</taxon>
        <taxon>Metazoa</taxon>
        <taxon>Ecdysozoa</taxon>
        <taxon>Arthropoda</taxon>
        <taxon>Crustacea</taxon>
        <taxon>Multicrustacea</taxon>
        <taxon>Malacostraca</taxon>
        <taxon>Eumalacostraca</taxon>
        <taxon>Eucarida</taxon>
        <taxon>Decapoda</taxon>
        <taxon>Pleocyemata</taxon>
        <taxon>Astacidea</taxon>
        <taxon>Nephropoidea</taxon>
        <taxon>Nephropidae</taxon>
        <taxon>Homarus</taxon>
    </lineage>
</organism>
<sequence>MKEYYIEVLHQLRDAVRRKRPQLWASGDWQLHHDNAPAHSSRLVQGFLAKHRITQVSQPPYSPDLVPCNFWLFSKQKSPLKGKRFQTVDEIKENAMRQLIKNPKEDIADSFEKWKGCREKCVRSQGEYLEGN</sequence>
<evidence type="ECO:0000313" key="2">
    <source>
        <dbReference type="Proteomes" id="UP000747542"/>
    </source>
</evidence>